<protein>
    <submittedName>
        <fullName evidence="2">Prolyl oligopeptidase family serine peptidase</fullName>
    </submittedName>
</protein>
<sequence length="89" mass="10359">MHNDADGAVPWYQGIEMFTGLRRLGKPTWMLNYNGDAHNLMQRQNRKDIQIRQQQFFDHYLKGAPAPKWLVKGVPATDKGRDWGFDIAE</sequence>
<dbReference type="InterPro" id="IPR029058">
    <property type="entry name" value="AB_hydrolase_fold"/>
</dbReference>
<evidence type="ECO:0000259" key="1">
    <source>
        <dbReference type="Pfam" id="PF00326"/>
    </source>
</evidence>
<accession>A0ABZ2YTA3</accession>
<evidence type="ECO:0000313" key="3">
    <source>
        <dbReference type="Proteomes" id="UP001485459"/>
    </source>
</evidence>
<dbReference type="Pfam" id="PF00326">
    <property type="entry name" value="Peptidase_S9"/>
    <property type="match status" value="1"/>
</dbReference>
<feature type="domain" description="Peptidase S9 prolyl oligopeptidase catalytic" evidence="1">
    <location>
        <begin position="1"/>
        <end position="63"/>
    </location>
</feature>
<dbReference type="SUPFAM" id="SSF53474">
    <property type="entry name" value="alpha/beta-Hydrolases"/>
    <property type="match status" value="1"/>
</dbReference>
<keyword evidence="3" id="KW-1185">Reference proteome</keyword>
<dbReference type="EMBL" id="CP149822">
    <property type="protein sequence ID" value="WZN42612.1"/>
    <property type="molecule type" value="Genomic_DNA"/>
</dbReference>
<name>A0ABZ2YTA3_9BACT</name>
<organism evidence="2 3">
    <name type="scientific">Chitinophaga pollutisoli</name>
    <dbReference type="NCBI Taxonomy" id="3133966"/>
    <lineage>
        <taxon>Bacteria</taxon>
        <taxon>Pseudomonadati</taxon>
        <taxon>Bacteroidota</taxon>
        <taxon>Chitinophagia</taxon>
        <taxon>Chitinophagales</taxon>
        <taxon>Chitinophagaceae</taxon>
        <taxon>Chitinophaga</taxon>
    </lineage>
</organism>
<dbReference type="Gene3D" id="3.40.50.1820">
    <property type="entry name" value="alpha/beta hydrolase"/>
    <property type="match status" value="1"/>
</dbReference>
<dbReference type="Proteomes" id="UP001485459">
    <property type="component" value="Chromosome"/>
</dbReference>
<reference evidence="3" key="1">
    <citation type="submission" date="2024-03" db="EMBL/GenBank/DDBJ databases">
        <title>Chitinophaga horti sp. nov., isolated from garden soil.</title>
        <authorList>
            <person name="Lee D.S."/>
            <person name="Han D.M."/>
            <person name="Baek J.H."/>
            <person name="Choi D.G."/>
            <person name="Jeon J.H."/>
            <person name="Jeon C.O."/>
        </authorList>
    </citation>
    <scope>NUCLEOTIDE SEQUENCE [LARGE SCALE GENOMIC DNA]</scope>
    <source>
        <strain evidence="3">GPA1</strain>
    </source>
</reference>
<gene>
    <name evidence="2" type="ORF">WJU16_06135</name>
</gene>
<evidence type="ECO:0000313" key="2">
    <source>
        <dbReference type="EMBL" id="WZN42612.1"/>
    </source>
</evidence>
<dbReference type="InterPro" id="IPR001375">
    <property type="entry name" value="Peptidase_S9_cat"/>
</dbReference>
<dbReference type="RefSeq" id="WP_341837446.1">
    <property type="nucleotide sequence ID" value="NZ_CP149822.1"/>
</dbReference>
<proteinExistence type="predicted"/>